<keyword evidence="1" id="KW-0175">Coiled coil</keyword>
<name>A0ABQ8UPB0_9EUKA</name>
<dbReference type="EMBL" id="JAPMOS010000020">
    <property type="protein sequence ID" value="KAJ4459350.1"/>
    <property type="molecule type" value="Genomic_DNA"/>
</dbReference>
<reference evidence="2" key="1">
    <citation type="journal article" date="2022" name="bioRxiv">
        <title>Genomics of Preaxostyla Flagellates Illuminates Evolutionary Transitions and the Path Towards Mitochondrial Loss.</title>
        <authorList>
            <person name="Novak L.V.F."/>
            <person name="Treitli S.C."/>
            <person name="Pyrih J."/>
            <person name="Halakuc P."/>
            <person name="Pipaliya S.V."/>
            <person name="Vacek V."/>
            <person name="Brzon O."/>
            <person name="Soukal P."/>
            <person name="Eme L."/>
            <person name="Dacks J.B."/>
            <person name="Karnkowska A."/>
            <person name="Elias M."/>
            <person name="Hampl V."/>
        </authorList>
    </citation>
    <scope>NUCLEOTIDE SEQUENCE</scope>
    <source>
        <strain evidence="2">RCP-MX</strain>
    </source>
</reference>
<feature type="coiled-coil region" evidence="1">
    <location>
        <begin position="119"/>
        <end position="181"/>
    </location>
</feature>
<keyword evidence="3" id="KW-1185">Reference proteome</keyword>
<evidence type="ECO:0000256" key="1">
    <source>
        <dbReference type="SAM" id="Coils"/>
    </source>
</evidence>
<gene>
    <name evidence="2" type="ORF">PAPYR_4648</name>
</gene>
<protein>
    <submittedName>
        <fullName evidence="2">Uncharacterized protein</fullName>
    </submittedName>
</protein>
<organism evidence="2 3">
    <name type="scientific">Paratrimastix pyriformis</name>
    <dbReference type="NCBI Taxonomy" id="342808"/>
    <lineage>
        <taxon>Eukaryota</taxon>
        <taxon>Metamonada</taxon>
        <taxon>Preaxostyla</taxon>
        <taxon>Paratrimastigidae</taxon>
        <taxon>Paratrimastix</taxon>
    </lineage>
</organism>
<accession>A0ABQ8UPB0</accession>
<comment type="caution">
    <text evidence="2">The sequence shown here is derived from an EMBL/GenBank/DDBJ whole genome shotgun (WGS) entry which is preliminary data.</text>
</comment>
<sequence length="187" mass="22045">MTRCRKNYSGSARTQEQPTYSGWKQALNELQEVMIVAPVDKAAHDLAICCRQWYLQKLRDELLNARVYQQSREAKEEIIVRHRAKAEEFQYASLQLLHNDLQQRLDLTLREKDETIQHNHTLQERLTEALDEVSKLRGNLTEAQTQEQQTRQTLQEVTIQKVQVDATLKEVTDERDKLKKKKRCVIM</sequence>
<evidence type="ECO:0000313" key="3">
    <source>
        <dbReference type="Proteomes" id="UP001141327"/>
    </source>
</evidence>
<proteinExistence type="predicted"/>
<evidence type="ECO:0000313" key="2">
    <source>
        <dbReference type="EMBL" id="KAJ4459350.1"/>
    </source>
</evidence>
<dbReference type="Proteomes" id="UP001141327">
    <property type="component" value="Unassembled WGS sequence"/>
</dbReference>